<feature type="compositionally biased region" description="Polar residues" evidence="2">
    <location>
        <begin position="76"/>
        <end position="92"/>
    </location>
</feature>
<organism evidence="3 4">
    <name type="scientific">Cyphellophora attinorum</name>
    <dbReference type="NCBI Taxonomy" id="1664694"/>
    <lineage>
        <taxon>Eukaryota</taxon>
        <taxon>Fungi</taxon>
        <taxon>Dikarya</taxon>
        <taxon>Ascomycota</taxon>
        <taxon>Pezizomycotina</taxon>
        <taxon>Eurotiomycetes</taxon>
        <taxon>Chaetothyriomycetidae</taxon>
        <taxon>Chaetothyriales</taxon>
        <taxon>Cyphellophoraceae</taxon>
        <taxon>Cyphellophora</taxon>
    </lineage>
</organism>
<feature type="compositionally biased region" description="Low complexity" evidence="2">
    <location>
        <begin position="603"/>
        <end position="615"/>
    </location>
</feature>
<reference evidence="3 4" key="1">
    <citation type="submission" date="2015-06" db="EMBL/GenBank/DDBJ databases">
        <title>Draft genome of the ant-associated black yeast Phialophora attae CBS 131958.</title>
        <authorList>
            <person name="Moreno L.F."/>
            <person name="Stielow B.J."/>
            <person name="de Hoog S."/>
            <person name="Vicente V.A."/>
            <person name="Weiss V.A."/>
            <person name="de Vries M."/>
            <person name="Cruz L.M."/>
            <person name="Souza E.M."/>
        </authorList>
    </citation>
    <scope>NUCLEOTIDE SEQUENCE [LARGE SCALE GENOMIC DNA]</scope>
    <source>
        <strain evidence="3 4">CBS 131958</strain>
    </source>
</reference>
<gene>
    <name evidence="3" type="ORF">AB675_6664</name>
</gene>
<proteinExistence type="predicted"/>
<feature type="compositionally biased region" description="Polar residues" evidence="2">
    <location>
        <begin position="27"/>
        <end position="45"/>
    </location>
</feature>
<dbReference type="AlphaFoldDB" id="A0A0N1H8R0"/>
<keyword evidence="1" id="KW-0175">Coiled coil</keyword>
<feature type="compositionally biased region" description="Polar residues" evidence="2">
    <location>
        <begin position="216"/>
        <end position="230"/>
    </location>
</feature>
<feature type="compositionally biased region" description="Low complexity" evidence="2">
    <location>
        <begin position="178"/>
        <end position="191"/>
    </location>
</feature>
<feature type="compositionally biased region" description="Basic and acidic residues" evidence="2">
    <location>
        <begin position="145"/>
        <end position="157"/>
    </location>
</feature>
<feature type="region of interest" description="Disordered" evidence="2">
    <location>
        <begin position="1"/>
        <end position="238"/>
    </location>
</feature>
<keyword evidence="4" id="KW-1185">Reference proteome</keyword>
<name>A0A0N1H8R0_9EURO</name>
<dbReference type="EMBL" id="LFJN01000005">
    <property type="protein sequence ID" value="KPI43470.1"/>
    <property type="molecule type" value="Genomic_DNA"/>
</dbReference>
<feature type="compositionally biased region" description="Acidic residues" evidence="2">
    <location>
        <begin position="637"/>
        <end position="646"/>
    </location>
</feature>
<evidence type="ECO:0000256" key="1">
    <source>
        <dbReference type="SAM" id="Coils"/>
    </source>
</evidence>
<evidence type="ECO:0000313" key="3">
    <source>
        <dbReference type="EMBL" id="KPI43470.1"/>
    </source>
</evidence>
<accession>A0A0N1H8R0</accession>
<feature type="compositionally biased region" description="Basic and acidic residues" evidence="2">
    <location>
        <begin position="7"/>
        <end position="18"/>
    </location>
</feature>
<feature type="region of interest" description="Disordered" evidence="2">
    <location>
        <begin position="592"/>
        <end position="672"/>
    </location>
</feature>
<feature type="compositionally biased region" description="Polar residues" evidence="2">
    <location>
        <begin position="55"/>
        <end position="67"/>
    </location>
</feature>
<evidence type="ECO:0000313" key="4">
    <source>
        <dbReference type="Proteomes" id="UP000038010"/>
    </source>
</evidence>
<evidence type="ECO:0000256" key="2">
    <source>
        <dbReference type="SAM" id="MobiDB-lite"/>
    </source>
</evidence>
<protein>
    <submittedName>
        <fullName evidence="3">Uncharacterized protein</fullName>
    </submittedName>
</protein>
<dbReference type="VEuPathDB" id="FungiDB:AB675_6664"/>
<dbReference type="Proteomes" id="UP000038010">
    <property type="component" value="Unassembled WGS sequence"/>
</dbReference>
<feature type="coiled-coil region" evidence="1">
    <location>
        <begin position="541"/>
        <end position="588"/>
    </location>
</feature>
<sequence length="672" mass="74973">MARSNNHTKDTRTFDERLNGPLAPQKGHQQNPKRLSSARNGQTPHNIGKAKTQVLADSTNVTKPQSSRRTEPKSGLPTSTPTGPRGMRTNNDQGRRHNKHKTNEQTNQPPARGRHARDDESPTHASTTGRHAKNDEKSGQSPITGRHEKVVKEDRSGRGGSPNARQRHRDKKPDGHASSSSFDSGSAPSISDTSNSQQSKFRISGQQHGDRKPGKSHNNSEGNTTITTPQPYAGGHNIDASRYAQSASIPNAGQPVVVQSPCLITNDYLAYLFQIHFQHRYQHLIIDETKRFTSLVLDINAFFKQPYYLPGGLGCALMSGENEDSTQKSLGEYLAAFMNTVGFVILTEGQRFAWRMADELTRYQWANDAAQRYSPLVDGVNGTGRERAVVWNRRQEHDQQLDAIARANSNGTLCRYYDAEDGCKPPKGRSCAFYHPVSYDKRTYEEYGASLAAKRDDDAKWQALGKFEQLKRSCLRGIKALMQNNKLDFHGLFSEDGHTISDEKEYEELMNALPLAPDGEDKKFYQCVIDSCVPESKMKERKMKMEKMKEAKLQEAKLQEAKLQEAKLQEAKMKEQKLKEEMMEKKAAVLANRKRNCKSGDAKVTSKVSPKSSPSGEKALVEKVSDATSKKRKQDSGDESPSDEPAAEQPSKKRKQEVGDDTIGDELLAKQS</sequence>
<dbReference type="GeneID" id="28738851"/>
<feature type="compositionally biased region" description="Polar residues" evidence="2">
    <location>
        <begin position="192"/>
        <end position="207"/>
    </location>
</feature>
<dbReference type="RefSeq" id="XP_018003433.1">
    <property type="nucleotide sequence ID" value="XM_018146971.1"/>
</dbReference>
<comment type="caution">
    <text evidence="3">The sequence shown here is derived from an EMBL/GenBank/DDBJ whole genome shotgun (WGS) entry which is preliminary data.</text>
</comment>
<feature type="compositionally biased region" description="Basic and acidic residues" evidence="2">
    <location>
        <begin position="619"/>
        <end position="629"/>
    </location>
</feature>